<keyword evidence="5" id="KW-0378">Hydrolase</keyword>
<dbReference type="EMBL" id="VTPC01005425">
    <property type="protein sequence ID" value="KAF2896041.1"/>
    <property type="molecule type" value="Genomic_DNA"/>
</dbReference>
<evidence type="ECO:0000256" key="11">
    <source>
        <dbReference type="PIRSR" id="PIRSR000941-50"/>
    </source>
</evidence>
<evidence type="ECO:0000259" key="13">
    <source>
        <dbReference type="PROSITE" id="PS50054"/>
    </source>
</evidence>
<feature type="domain" description="C2H2-type" evidence="15">
    <location>
        <begin position="225"/>
        <end position="252"/>
    </location>
</feature>
<dbReference type="GO" id="GO:0005634">
    <property type="term" value="C:nucleus"/>
    <property type="evidence" value="ECO:0007669"/>
    <property type="project" value="UniProtKB-SubCell"/>
</dbReference>
<keyword evidence="6" id="KW-0904">Protein phosphatase</keyword>
<dbReference type="GO" id="GO:0004725">
    <property type="term" value="F:protein tyrosine phosphatase activity"/>
    <property type="evidence" value="ECO:0007669"/>
    <property type="project" value="UniProtKB-EC"/>
</dbReference>
<evidence type="ECO:0000256" key="10">
    <source>
        <dbReference type="ARBA" id="ARBA00051722"/>
    </source>
</evidence>
<dbReference type="InterPro" id="IPR000340">
    <property type="entry name" value="Dual-sp_phosphatase_cat-dom"/>
</dbReference>
<evidence type="ECO:0000256" key="5">
    <source>
        <dbReference type="ARBA" id="ARBA00022801"/>
    </source>
</evidence>
<protein>
    <recommendedName>
        <fullName evidence="18">Protein-tyrosine-phosphatase</fullName>
    </recommendedName>
</protein>
<comment type="caution">
    <text evidence="16">The sequence shown here is derived from an EMBL/GenBank/DDBJ whole genome shotgun (WGS) entry which is preliminary data.</text>
</comment>
<dbReference type="SMART" id="SM00195">
    <property type="entry name" value="DSPc"/>
    <property type="match status" value="1"/>
</dbReference>
<evidence type="ECO:0000256" key="7">
    <source>
        <dbReference type="ARBA" id="ARBA00023242"/>
    </source>
</evidence>
<evidence type="ECO:0000256" key="4">
    <source>
        <dbReference type="ARBA" id="ARBA00022490"/>
    </source>
</evidence>
<gene>
    <name evidence="16" type="ORF">ILUMI_10134</name>
</gene>
<dbReference type="InterPro" id="IPR013087">
    <property type="entry name" value="Znf_C2H2_type"/>
</dbReference>
<evidence type="ECO:0000313" key="16">
    <source>
        <dbReference type="EMBL" id="KAF2896041.1"/>
    </source>
</evidence>
<evidence type="ECO:0000256" key="1">
    <source>
        <dbReference type="ARBA" id="ARBA00004123"/>
    </source>
</evidence>
<keyword evidence="12" id="KW-0863">Zinc-finger</keyword>
<keyword evidence="12" id="KW-0862">Zinc</keyword>
<keyword evidence="12" id="KW-0479">Metal-binding</keyword>
<dbReference type="AlphaFoldDB" id="A0A8K0GEF2"/>
<sequence>MYPQTSRMTSNTVRDNVRRDVLHTFFNAGPVSLDLIEPNFYLGNLSAATDISTLTKHRITHILTIDTCPLPRHILELKNITTKFIQLSDQPKEDLLKYMEETKDFINSGLTRGVVLVHCYYGVSRSATVVIAYIMQKYQLTYAEAFDQVRTKRSIVFPNQGFVSQLKLYKEMGYKIDKHHMKYKIYRLGMAADKVKRAKILPQDFFDLIKPDPGLTRIQPEPNVYRCKKCRRIVASESNLITHQDTQSNARGFCTKTYFIEPLSWMNNITQSPQGKLHCPKCNVKLGAFSWIMGCQCPCGCQVAPAFYLTPSKVDWTNVVKNIEVTI</sequence>
<evidence type="ECO:0000256" key="2">
    <source>
        <dbReference type="ARBA" id="ARBA00004496"/>
    </source>
</evidence>
<dbReference type="CDD" id="cd14498">
    <property type="entry name" value="DSP"/>
    <property type="match status" value="1"/>
</dbReference>
<dbReference type="PROSITE" id="PS50157">
    <property type="entry name" value="ZINC_FINGER_C2H2_2"/>
    <property type="match status" value="1"/>
</dbReference>
<dbReference type="InterPro" id="IPR029021">
    <property type="entry name" value="Prot-tyrosine_phosphatase-like"/>
</dbReference>
<dbReference type="GO" id="GO:0005737">
    <property type="term" value="C:cytoplasm"/>
    <property type="evidence" value="ECO:0007669"/>
    <property type="project" value="UniProtKB-SubCell"/>
</dbReference>
<dbReference type="GO" id="GO:0008138">
    <property type="term" value="F:protein tyrosine/serine/threonine phosphatase activity"/>
    <property type="evidence" value="ECO:0007669"/>
    <property type="project" value="InterPro"/>
</dbReference>
<evidence type="ECO:0008006" key="18">
    <source>
        <dbReference type="Google" id="ProtNLM"/>
    </source>
</evidence>
<feature type="domain" description="Tyrosine-protein phosphatase" evidence="13">
    <location>
        <begin position="29"/>
        <end position="175"/>
    </location>
</feature>
<evidence type="ECO:0000259" key="15">
    <source>
        <dbReference type="PROSITE" id="PS50157"/>
    </source>
</evidence>
<evidence type="ECO:0000256" key="9">
    <source>
        <dbReference type="ARBA" id="ARBA00048336"/>
    </source>
</evidence>
<evidence type="ECO:0000256" key="6">
    <source>
        <dbReference type="ARBA" id="ARBA00022912"/>
    </source>
</evidence>
<dbReference type="InterPro" id="IPR000387">
    <property type="entry name" value="Tyr_Pase_dom"/>
</dbReference>
<dbReference type="InterPro" id="IPR016278">
    <property type="entry name" value="DUSP12"/>
</dbReference>
<organism evidence="16 17">
    <name type="scientific">Ignelater luminosus</name>
    <name type="common">Cucubano</name>
    <name type="synonym">Pyrophorus luminosus</name>
    <dbReference type="NCBI Taxonomy" id="2038154"/>
    <lineage>
        <taxon>Eukaryota</taxon>
        <taxon>Metazoa</taxon>
        <taxon>Ecdysozoa</taxon>
        <taxon>Arthropoda</taxon>
        <taxon>Hexapoda</taxon>
        <taxon>Insecta</taxon>
        <taxon>Pterygota</taxon>
        <taxon>Neoptera</taxon>
        <taxon>Endopterygota</taxon>
        <taxon>Coleoptera</taxon>
        <taxon>Polyphaga</taxon>
        <taxon>Elateriformia</taxon>
        <taxon>Elateroidea</taxon>
        <taxon>Elateridae</taxon>
        <taxon>Agrypninae</taxon>
        <taxon>Pyrophorini</taxon>
        <taxon>Ignelater</taxon>
    </lineage>
</organism>
<dbReference type="PROSITE" id="PS00383">
    <property type="entry name" value="TYR_PHOSPHATASE_1"/>
    <property type="match status" value="1"/>
</dbReference>
<comment type="catalytic activity">
    <reaction evidence="8">
        <text>O-phospho-L-seryl-[protein] + H2O = L-seryl-[protein] + phosphate</text>
        <dbReference type="Rhea" id="RHEA:20629"/>
        <dbReference type="Rhea" id="RHEA-COMP:9863"/>
        <dbReference type="Rhea" id="RHEA-COMP:11604"/>
        <dbReference type="ChEBI" id="CHEBI:15377"/>
        <dbReference type="ChEBI" id="CHEBI:29999"/>
        <dbReference type="ChEBI" id="CHEBI:43474"/>
        <dbReference type="ChEBI" id="CHEBI:83421"/>
        <dbReference type="EC" id="3.1.3.16"/>
    </reaction>
</comment>
<dbReference type="SUPFAM" id="SSF52799">
    <property type="entry name" value="(Phosphotyrosine protein) phosphatases II"/>
    <property type="match status" value="1"/>
</dbReference>
<dbReference type="PROSITE" id="PS50056">
    <property type="entry name" value="TYR_PHOSPHATASE_2"/>
    <property type="match status" value="1"/>
</dbReference>
<evidence type="ECO:0000256" key="12">
    <source>
        <dbReference type="PROSITE-ProRule" id="PRU00042"/>
    </source>
</evidence>
<dbReference type="PANTHER" id="PTHR45848:SF4">
    <property type="entry name" value="DUAL SPECIFICITY PROTEIN PHOSPHATASE 12"/>
    <property type="match status" value="1"/>
</dbReference>
<keyword evidence="7" id="KW-0539">Nucleus</keyword>
<dbReference type="OrthoDB" id="2017893at2759"/>
<name>A0A8K0GEF2_IGNLU</name>
<dbReference type="InterPro" id="IPR016130">
    <property type="entry name" value="Tyr_Pase_AS"/>
</dbReference>
<keyword evidence="17" id="KW-1185">Reference proteome</keyword>
<evidence type="ECO:0000256" key="3">
    <source>
        <dbReference type="ARBA" id="ARBA00008601"/>
    </source>
</evidence>
<keyword evidence="4" id="KW-0963">Cytoplasm</keyword>
<dbReference type="Proteomes" id="UP000801492">
    <property type="component" value="Unassembled WGS sequence"/>
</dbReference>
<dbReference type="GO" id="GO:0004722">
    <property type="term" value="F:protein serine/threonine phosphatase activity"/>
    <property type="evidence" value="ECO:0007669"/>
    <property type="project" value="UniProtKB-EC"/>
</dbReference>
<dbReference type="FunFam" id="3.90.190.10:FF:000056">
    <property type="entry name" value="Dual specificity phosphatase 12"/>
    <property type="match status" value="1"/>
</dbReference>
<dbReference type="InterPro" id="IPR020422">
    <property type="entry name" value="TYR_PHOSPHATASE_DUAL_dom"/>
</dbReference>
<reference evidence="16" key="1">
    <citation type="submission" date="2019-08" db="EMBL/GenBank/DDBJ databases">
        <title>The genome of the North American firefly Photinus pyralis.</title>
        <authorList>
            <consortium name="Photinus pyralis genome working group"/>
            <person name="Fallon T.R."/>
            <person name="Sander Lower S.E."/>
            <person name="Weng J.-K."/>
        </authorList>
    </citation>
    <scope>NUCLEOTIDE SEQUENCE</scope>
    <source>
        <strain evidence="16">TRF0915ILg1</strain>
        <tissue evidence="16">Whole body</tissue>
    </source>
</reference>
<dbReference type="PROSITE" id="PS50054">
    <property type="entry name" value="TYR_PHOSPHATASE_DUAL"/>
    <property type="match status" value="1"/>
</dbReference>
<dbReference type="PIRSF" id="PIRSF000941">
    <property type="entry name" value="DUSP12"/>
    <property type="match status" value="1"/>
</dbReference>
<evidence type="ECO:0000256" key="8">
    <source>
        <dbReference type="ARBA" id="ARBA00047761"/>
    </source>
</evidence>
<comment type="catalytic activity">
    <reaction evidence="9">
        <text>O-phospho-L-threonyl-[protein] + H2O = L-threonyl-[protein] + phosphate</text>
        <dbReference type="Rhea" id="RHEA:47004"/>
        <dbReference type="Rhea" id="RHEA-COMP:11060"/>
        <dbReference type="Rhea" id="RHEA-COMP:11605"/>
        <dbReference type="ChEBI" id="CHEBI:15377"/>
        <dbReference type="ChEBI" id="CHEBI:30013"/>
        <dbReference type="ChEBI" id="CHEBI:43474"/>
        <dbReference type="ChEBI" id="CHEBI:61977"/>
        <dbReference type="EC" id="3.1.3.16"/>
    </reaction>
</comment>
<dbReference type="GO" id="GO:0008270">
    <property type="term" value="F:zinc ion binding"/>
    <property type="evidence" value="ECO:0007669"/>
    <property type="project" value="UniProtKB-KW"/>
</dbReference>
<evidence type="ECO:0000259" key="14">
    <source>
        <dbReference type="PROSITE" id="PS50056"/>
    </source>
</evidence>
<dbReference type="Gene3D" id="3.90.190.10">
    <property type="entry name" value="Protein tyrosine phosphatase superfamily"/>
    <property type="match status" value="1"/>
</dbReference>
<comment type="catalytic activity">
    <reaction evidence="10">
        <text>O-phospho-L-tyrosyl-[protein] + H2O = L-tyrosyl-[protein] + phosphate</text>
        <dbReference type="Rhea" id="RHEA:10684"/>
        <dbReference type="Rhea" id="RHEA-COMP:10136"/>
        <dbReference type="Rhea" id="RHEA-COMP:20101"/>
        <dbReference type="ChEBI" id="CHEBI:15377"/>
        <dbReference type="ChEBI" id="CHEBI:43474"/>
        <dbReference type="ChEBI" id="CHEBI:46858"/>
        <dbReference type="ChEBI" id="CHEBI:61978"/>
        <dbReference type="EC" id="3.1.3.48"/>
    </reaction>
</comment>
<dbReference type="Pfam" id="PF00782">
    <property type="entry name" value="DSPc"/>
    <property type="match status" value="1"/>
</dbReference>
<comment type="subcellular location">
    <subcellularLocation>
        <location evidence="2">Cytoplasm</location>
    </subcellularLocation>
    <subcellularLocation>
        <location evidence="1">Nucleus</location>
    </subcellularLocation>
</comment>
<accession>A0A8K0GEF2</accession>
<evidence type="ECO:0000313" key="17">
    <source>
        <dbReference type="Proteomes" id="UP000801492"/>
    </source>
</evidence>
<comment type="similarity">
    <text evidence="3">Belongs to the protein-tyrosine phosphatase family. Non-receptor class dual specificity subfamily.</text>
</comment>
<dbReference type="PANTHER" id="PTHR45848">
    <property type="entry name" value="DUAL SPECIFICITY PROTEIN PHOSPHATASE 12 FAMILY MEMBER"/>
    <property type="match status" value="1"/>
</dbReference>
<feature type="domain" description="Tyrosine specific protein phosphatases" evidence="14">
    <location>
        <begin position="93"/>
        <end position="153"/>
    </location>
</feature>
<proteinExistence type="inferred from homology"/>
<feature type="active site" description="Phosphocysteine intermediate" evidence="11">
    <location>
        <position position="119"/>
    </location>
</feature>